<keyword evidence="2" id="KW-1185">Reference proteome</keyword>
<sequence length="385" mass="43286">MKNLCLLGATGSIGEQTIDIVRKNSDKYNLVAVAANRSVDKIINIIDEFKPNYVAMWNEEAYEEILKYVKNKNINVTVLKGMEGLITISTLREVELVITALVGMIGLEPTLAAIDANKDIALANKETLVVAGELVMRKAKEKGIKILPVDSEHGAVFQCLQGNKHKAVNKLILTASGGPFRGKTKEDLEKVTLKDALNHPNWNMGPKITVDSSTLMNKGLEVIEAHWLFDCDYNNIEVVVHPQSIIHSMVQYNDNSIIAQLSTPDMRLPIQYALNYGERLDAVIEELDLCKISTLTFEKPDLETFQCLKFAYEAGKKGKLMPAILNSSNEASVDLFLKSRILYKQIPEIIKECLDKFDYNKEVTLSNIIEIDKEIREYIYSKYNN</sequence>
<name>A0ACB5RAU4_9CLOT</name>
<gene>
    <name evidence="1" type="primary">dxr</name>
    <name evidence="1" type="ORF">rsdtw13_15610</name>
</gene>
<evidence type="ECO:0000313" key="1">
    <source>
        <dbReference type="EMBL" id="GKX66303.1"/>
    </source>
</evidence>
<protein>
    <submittedName>
        <fullName evidence="1">1-deoxy-D-xylulose 5-phosphate reductoisomerase</fullName>
    </submittedName>
</protein>
<accession>A0ACB5RAU4</accession>
<reference evidence="1" key="1">
    <citation type="journal article" date="2025" name="Int. J. Syst. Evol. Microbiol.">
        <title>Inconstantimicrobium mannanitabidum sp. nov., a novel member of the family Clostridiaceae isolated from anoxic soil under the treatment of reductive soil disinfestation.</title>
        <authorList>
            <person name="Ueki A."/>
            <person name="Tonouchi A."/>
            <person name="Honma S."/>
            <person name="Kaku N."/>
            <person name="Ueki K."/>
        </authorList>
    </citation>
    <scope>NUCLEOTIDE SEQUENCE</scope>
    <source>
        <strain evidence="1">TW13</strain>
    </source>
</reference>
<dbReference type="Proteomes" id="UP001058074">
    <property type="component" value="Unassembled WGS sequence"/>
</dbReference>
<evidence type="ECO:0000313" key="2">
    <source>
        <dbReference type="Proteomes" id="UP001058074"/>
    </source>
</evidence>
<comment type="caution">
    <text evidence="1">The sequence shown here is derived from an EMBL/GenBank/DDBJ whole genome shotgun (WGS) entry which is preliminary data.</text>
</comment>
<dbReference type="EMBL" id="BROD01000001">
    <property type="protein sequence ID" value="GKX66303.1"/>
    <property type="molecule type" value="Genomic_DNA"/>
</dbReference>
<proteinExistence type="predicted"/>
<organism evidence="1 2">
    <name type="scientific">Inconstantimicrobium mannanitabidum</name>
    <dbReference type="NCBI Taxonomy" id="1604901"/>
    <lineage>
        <taxon>Bacteria</taxon>
        <taxon>Bacillati</taxon>
        <taxon>Bacillota</taxon>
        <taxon>Clostridia</taxon>
        <taxon>Eubacteriales</taxon>
        <taxon>Clostridiaceae</taxon>
        <taxon>Inconstantimicrobium</taxon>
    </lineage>
</organism>